<evidence type="ECO:0000256" key="5">
    <source>
        <dbReference type="PIRSR" id="PIRSR605493-1"/>
    </source>
</evidence>
<dbReference type="PANTHER" id="PTHR33254:SF4">
    <property type="entry name" value="4-HYDROXY-4-METHYL-2-OXOGLUTARATE ALDOLASE 3-RELATED"/>
    <property type="match status" value="1"/>
</dbReference>
<dbReference type="PANTHER" id="PTHR33254">
    <property type="entry name" value="4-HYDROXY-4-METHYL-2-OXOGLUTARATE ALDOLASE 3-RELATED"/>
    <property type="match status" value="1"/>
</dbReference>
<evidence type="ECO:0000256" key="4">
    <source>
        <dbReference type="ARBA" id="ARBA00030169"/>
    </source>
</evidence>
<feature type="binding site" evidence="5">
    <location>
        <position position="117"/>
    </location>
    <ligand>
        <name>Mg(2+)</name>
        <dbReference type="ChEBI" id="CHEBI:18420"/>
    </ligand>
</feature>
<evidence type="ECO:0000313" key="7">
    <source>
        <dbReference type="Proteomes" id="UP000449846"/>
    </source>
</evidence>
<dbReference type="InterPro" id="IPR036704">
    <property type="entry name" value="RraA/RraA-like_sf"/>
</dbReference>
<comment type="cofactor">
    <cofactor evidence="1">
        <name>a divalent metal cation</name>
        <dbReference type="ChEBI" id="CHEBI:60240"/>
    </cofactor>
</comment>
<dbReference type="AlphaFoldDB" id="A0A844HKV6"/>
<reference evidence="6 7" key="1">
    <citation type="submission" date="2019-11" db="EMBL/GenBank/DDBJ databases">
        <authorList>
            <person name="Dong K."/>
        </authorList>
    </citation>
    <scope>NUCLEOTIDE SEQUENCE [LARGE SCALE GENOMIC DNA]</scope>
    <source>
        <strain evidence="6 7">NBRC 112902</strain>
    </source>
</reference>
<sequence>MTIREYPALPQVAADLLRDYEGTASSIISDCMDRLPGAVGLLPYHMSQTIIGTAFTVRTRAGDNHAIHAALKLVRPGDVMVVDGGGDISQALIGEIIVQKAMLAGLAGFVIDGAIRDVDAIRELGFPVYARAVTHRGPYKNGPGVLNQPVAVGGTVVMPGDLVVGDADGIVTLSPATAAEILPAVRAKEEHERLKIAEIRNSINAMTRRAG</sequence>
<dbReference type="GO" id="GO:0046872">
    <property type="term" value="F:metal ion binding"/>
    <property type="evidence" value="ECO:0007669"/>
    <property type="project" value="UniProtKB-KW"/>
</dbReference>
<dbReference type="InterPro" id="IPR005493">
    <property type="entry name" value="RraA/RraA-like"/>
</dbReference>
<keyword evidence="5" id="KW-0479">Metal-binding</keyword>
<evidence type="ECO:0000256" key="3">
    <source>
        <dbReference type="ARBA" id="ARBA00029596"/>
    </source>
</evidence>
<protein>
    <recommendedName>
        <fullName evidence="2">Putative 4-hydroxy-4-methyl-2-oxoglutarate aldolase</fullName>
    </recommendedName>
    <alternativeName>
        <fullName evidence="3">Regulator of ribonuclease activity homolog</fullName>
    </alternativeName>
    <alternativeName>
        <fullName evidence="4">RraA-like protein</fullName>
    </alternativeName>
</protein>
<dbReference type="Gene3D" id="3.50.30.40">
    <property type="entry name" value="Ribonuclease E inhibitor RraA/RraA-like"/>
    <property type="match status" value="1"/>
</dbReference>
<keyword evidence="7" id="KW-1185">Reference proteome</keyword>
<dbReference type="CDD" id="cd16841">
    <property type="entry name" value="RraA_family"/>
    <property type="match status" value="1"/>
</dbReference>
<proteinExistence type="predicted"/>
<gene>
    <name evidence="6" type="ORF">GL300_16800</name>
</gene>
<organism evidence="6 7">
    <name type="scientific">Paracoccus litorisediminis</name>
    <dbReference type="NCBI Taxonomy" id="2006130"/>
    <lineage>
        <taxon>Bacteria</taxon>
        <taxon>Pseudomonadati</taxon>
        <taxon>Pseudomonadota</taxon>
        <taxon>Alphaproteobacteria</taxon>
        <taxon>Rhodobacterales</taxon>
        <taxon>Paracoccaceae</taxon>
        <taxon>Paracoccus</taxon>
    </lineage>
</organism>
<dbReference type="NCBIfam" id="NF004850">
    <property type="entry name" value="PRK06201.1"/>
    <property type="match status" value="1"/>
</dbReference>
<accession>A0A844HKV6</accession>
<comment type="cofactor">
    <cofactor evidence="5">
        <name>Mg(2+)</name>
        <dbReference type="ChEBI" id="CHEBI:18420"/>
    </cofactor>
</comment>
<dbReference type="Pfam" id="PF03737">
    <property type="entry name" value="RraA-like"/>
    <property type="match status" value="1"/>
</dbReference>
<evidence type="ECO:0000256" key="1">
    <source>
        <dbReference type="ARBA" id="ARBA00001968"/>
    </source>
</evidence>
<evidence type="ECO:0000256" key="2">
    <source>
        <dbReference type="ARBA" id="ARBA00016549"/>
    </source>
</evidence>
<dbReference type="OrthoDB" id="9812532at2"/>
<dbReference type="SUPFAM" id="SSF89562">
    <property type="entry name" value="RraA-like"/>
    <property type="match status" value="1"/>
</dbReference>
<comment type="caution">
    <text evidence="6">The sequence shown here is derived from an EMBL/GenBank/DDBJ whole genome shotgun (WGS) entry which is preliminary data.</text>
</comment>
<evidence type="ECO:0000313" key="6">
    <source>
        <dbReference type="EMBL" id="MTH60873.1"/>
    </source>
</evidence>
<dbReference type="RefSeq" id="WP_155040819.1">
    <property type="nucleotide sequence ID" value="NZ_WMIG01000011.1"/>
</dbReference>
<feature type="binding site" evidence="5">
    <location>
        <position position="116"/>
    </location>
    <ligand>
        <name>substrate</name>
    </ligand>
</feature>
<name>A0A844HKV6_9RHOB</name>
<feature type="binding site" evidence="5">
    <location>
        <begin position="94"/>
        <end position="97"/>
    </location>
    <ligand>
        <name>substrate</name>
    </ligand>
</feature>
<dbReference type="Proteomes" id="UP000449846">
    <property type="component" value="Unassembled WGS sequence"/>
</dbReference>
<keyword evidence="5" id="KW-0460">Magnesium</keyword>
<dbReference type="EMBL" id="WMIG01000011">
    <property type="protein sequence ID" value="MTH60873.1"/>
    <property type="molecule type" value="Genomic_DNA"/>
</dbReference>